<keyword evidence="3" id="KW-1185">Reference proteome</keyword>
<gene>
    <name evidence="2" type="ORF">NBH00_14995</name>
</gene>
<evidence type="ECO:0000256" key="1">
    <source>
        <dbReference type="SAM" id="MobiDB-lite"/>
    </source>
</evidence>
<feature type="compositionally biased region" description="Basic and acidic residues" evidence="1">
    <location>
        <begin position="299"/>
        <end position="308"/>
    </location>
</feature>
<dbReference type="Proteomes" id="UP001056035">
    <property type="component" value="Chromosome"/>
</dbReference>
<dbReference type="EMBL" id="CP098502">
    <property type="protein sequence ID" value="UTI62665.1"/>
    <property type="molecule type" value="Genomic_DNA"/>
</dbReference>
<dbReference type="Gene3D" id="3.40.50.300">
    <property type="entry name" value="P-loop containing nucleotide triphosphate hydrolases"/>
    <property type="match status" value="1"/>
</dbReference>
<evidence type="ECO:0000313" key="2">
    <source>
        <dbReference type="EMBL" id="UTI62665.1"/>
    </source>
</evidence>
<evidence type="ECO:0000313" key="3">
    <source>
        <dbReference type="Proteomes" id="UP001056035"/>
    </source>
</evidence>
<name>A0ABY5DMM9_9ACTN</name>
<feature type="region of interest" description="Disordered" evidence="1">
    <location>
        <begin position="294"/>
        <end position="324"/>
    </location>
</feature>
<organism evidence="2 3">
    <name type="scientific">Paraconexibacter antarcticus</name>
    <dbReference type="NCBI Taxonomy" id="2949664"/>
    <lineage>
        <taxon>Bacteria</taxon>
        <taxon>Bacillati</taxon>
        <taxon>Actinomycetota</taxon>
        <taxon>Thermoleophilia</taxon>
        <taxon>Solirubrobacterales</taxon>
        <taxon>Paraconexibacteraceae</taxon>
        <taxon>Paraconexibacter</taxon>
    </lineage>
</organism>
<sequence length="396" mass="41040">MADTQTDPKLLVSLPRSGGETYHAALGAGPGAPPEHLRTPLPAGTPAADAATLLREPGSRLLSLYAELRTDPAPAPADAIAVAAEAADAPLDAFLADPRAAALTDNALARLLLAGDPRLPEDGFMRQADADAVAREAIAALDAFGCVAVLERGDDAAARLGAFFGVSLEVRRPEPREEVRDGSVPFPPFTAEAFALLSERCAADAQIYEHVAAAIAGGDEAARGLSEMALVQQLVRIGDRGGVRAARSAEAGRATDTARAAAEAAARREASAAAAARSEAESLRAERDRLDAEAAAARAEAEAARAEAEAAQAEADGLRAGDEARAGRQSAELVRLGTSHAELEVAHAALQDEHEALRDAYEETRDQFAALQSSASWLVTAPLRLAQRGLGGIIRR</sequence>
<dbReference type="InterPro" id="IPR027417">
    <property type="entry name" value="P-loop_NTPase"/>
</dbReference>
<reference evidence="2 3" key="1">
    <citation type="submission" date="2022-06" db="EMBL/GenBank/DDBJ databases">
        <title>Paraconexibacter antarcticus.</title>
        <authorList>
            <person name="Kim C.S."/>
        </authorList>
    </citation>
    <scope>NUCLEOTIDE SEQUENCE [LARGE SCALE GENOMIC DNA]</scope>
    <source>
        <strain evidence="2 3">02-257</strain>
    </source>
</reference>
<proteinExistence type="predicted"/>
<accession>A0ABY5DMM9</accession>
<dbReference type="RefSeq" id="WP_254569400.1">
    <property type="nucleotide sequence ID" value="NZ_CP098502.1"/>
</dbReference>
<protein>
    <submittedName>
        <fullName evidence="2">Uncharacterized protein</fullName>
    </submittedName>
</protein>